<organism evidence="2 3">
    <name type="scientific">Phytophthora fragariaefolia</name>
    <dbReference type="NCBI Taxonomy" id="1490495"/>
    <lineage>
        <taxon>Eukaryota</taxon>
        <taxon>Sar</taxon>
        <taxon>Stramenopiles</taxon>
        <taxon>Oomycota</taxon>
        <taxon>Peronosporomycetes</taxon>
        <taxon>Peronosporales</taxon>
        <taxon>Peronosporaceae</taxon>
        <taxon>Phytophthora</taxon>
    </lineage>
</organism>
<name>A0A9W6Y494_9STRA</name>
<evidence type="ECO:0000256" key="1">
    <source>
        <dbReference type="SAM" id="SignalP"/>
    </source>
</evidence>
<dbReference type="Proteomes" id="UP001165121">
    <property type="component" value="Unassembled WGS sequence"/>
</dbReference>
<proteinExistence type="predicted"/>
<evidence type="ECO:0000313" key="2">
    <source>
        <dbReference type="EMBL" id="GMF51887.1"/>
    </source>
</evidence>
<sequence>MKISSRSRALLGLVLTISPQQASGDATCKTLVDPSNILIDSVASWTNTDLSSIPFAVVFRELDAALPCLSKCAANFDPIAAFVSLATSDTIKSCGASAETVDKEAGWPEFCSIVDDTIVPCISVGMRESIMDTFYNAGGCCDDFLNQIQALFGDSLEMVVDKLAQRVANVVCAERTFTSLAGMSSKERCGYSIANSFTFINHENDEGILSLLNLAEIPNEQMCSAFAGEEFTNTEGNRISVGFGSSGVDTMGICLQPLDELASYLSSWPMFSEIVDANGTSIILGDLFAPDMSIRGDLLFSYFTTPTNLPAILMRVTESLSEITNAISMSANSIDSVDYSSSSDAYYIPGDLYNWYRWGSDSSDSSADWGSWSDAGNFEGSDGSGGDYSHGSGSWGGAGNFEGSSSGNWGNWGYADSSESSEGPSSPCIFFDAFLNLAVHIPVYGNCSYSDQSILLPFPIDTAY</sequence>
<dbReference type="EMBL" id="BSXT01002968">
    <property type="protein sequence ID" value="GMF51887.1"/>
    <property type="molecule type" value="Genomic_DNA"/>
</dbReference>
<evidence type="ECO:0000313" key="3">
    <source>
        <dbReference type="Proteomes" id="UP001165121"/>
    </source>
</evidence>
<comment type="caution">
    <text evidence="2">The sequence shown here is derived from an EMBL/GenBank/DDBJ whole genome shotgun (WGS) entry which is preliminary data.</text>
</comment>
<reference evidence="2" key="1">
    <citation type="submission" date="2023-04" db="EMBL/GenBank/DDBJ databases">
        <title>Phytophthora fragariaefolia NBRC 109709.</title>
        <authorList>
            <person name="Ichikawa N."/>
            <person name="Sato H."/>
            <person name="Tonouchi N."/>
        </authorList>
    </citation>
    <scope>NUCLEOTIDE SEQUENCE</scope>
    <source>
        <strain evidence="2">NBRC 109709</strain>
    </source>
</reference>
<feature type="signal peptide" evidence="1">
    <location>
        <begin position="1"/>
        <end position="24"/>
    </location>
</feature>
<keyword evidence="1" id="KW-0732">Signal</keyword>
<dbReference type="AlphaFoldDB" id="A0A9W6Y494"/>
<keyword evidence="3" id="KW-1185">Reference proteome</keyword>
<gene>
    <name evidence="2" type="ORF">Pfra01_002113500</name>
</gene>
<feature type="chain" id="PRO_5040959471" evidence="1">
    <location>
        <begin position="25"/>
        <end position="464"/>
    </location>
</feature>
<dbReference type="OrthoDB" id="72545at2759"/>
<accession>A0A9W6Y494</accession>
<protein>
    <submittedName>
        <fullName evidence="2">Unnamed protein product</fullName>
    </submittedName>
</protein>